<protein>
    <submittedName>
        <fullName evidence="1">Uncharacterized protein</fullName>
    </submittedName>
</protein>
<dbReference type="EMBL" id="BMIR01000010">
    <property type="protein sequence ID" value="GGE44699.1"/>
    <property type="molecule type" value="Genomic_DNA"/>
</dbReference>
<evidence type="ECO:0000313" key="1">
    <source>
        <dbReference type="EMBL" id="GGE44699.1"/>
    </source>
</evidence>
<evidence type="ECO:0000313" key="2">
    <source>
        <dbReference type="Proteomes" id="UP000628775"/>
    </source>
</evidence>
<keyword evidence="2" id="KW-1185">Reference proteome</keyword>
<organism evidence="1 2">
    <name type="scientific">Pullulanibacillus camelliae</name>
    <dbReference type="NCBI Taxonomy" id="1707096"/>
    <lineage>
        <taxon>Bacteria</taxon>
        <taxon>Bacillati</taxon>
        <taxon>Bacillota</taxon>
        <taxon>Bacilli</taxon>
        <taxon>Bacillales</taxon>
        <taxon>Sporolactobacillaceae</taxon>
        <taxon>Pullulanibacillus</taxon>
    </lineage>
</organism>
<dbReference type="AlphaFoldDB" id="A0A8J2YI70"/>
<proteinExistence type="predicted"/>
<comment type="caution">
    <text evidence="1">The sequence shown here is derived from an EMBL/GenBank/DDBJ whole genome shotgun (WGS) entry which is preliminary data.</text>
</comment>
<sequence length="60" mass="6545">MSQLLIPLSLMSARHLLACSLPTIILKYYEGKSGGCQGDILKCLCQTFLGTLFIPVFLAL</sequence>
<name>A0A8J2YI70_9BACL</name>
<reference evidence="1" key="2">
    <citation type="submission" date="2020-09" db="EMBL/GenBank/DDBJ databases">
        <authorList>
            <person name="Sun Q."/>
            <person name="Zhou Y."/>
        </authorList>
    </citation>
    <scope>NUCLEOTIDE SEQUENCE</scope>
    <source>
        <strain evidence="1">CGMCC 1.15371</strain>
    </source>
</reference>
<dbReference type="Proteomes" id="UP000628775">
    <property type="component" value="Unassembled WGS sequence"/>
</dbReference>
<reference evidence="1" key="1">
    <citation type="journal article" date="2014" name="Int. J. Syst. Evol. Microbiol.">
        <title>Complete genome sequence of Corynebacterium casei LMG S-19264T (=DSM 44701T), isolated from a smear-ripened cheese.</title>
        <authorList>
            <consortium name="US DOE Joint Genome Institute (JGI-PGF)"/>
            <person name="Walter F."/>
            <person name="Albersmeier A."/>
            <person name="Kalinowski J."/>
            <person name="Ruckert C."/>
        </authorList>
    </citation>
    <scope>NUCLEOTIDE SEQUENCE</scope>
    <source>
        <strain evidence="1">CGMCC 1.15371</strain>
    </source>
</reference>
<accession>A0A8J2YI70</accession>
<gene>
    <name evidence="1" type="ORF">GCM10011391_24400</name>
</gene>